<dbReference type="PIRSF" id="PIRSF006769">
    <property type="entry name" value="RibD"/>
    <property type="match status" value="1"/>
</dbReference>
<dbReference type="EMBL" id="LR217698">
    <property type="protein sequence ID" value="VFP78556.1"/>
    <property type="molecule type" value="Genomic_DNA"/>
</dbReference>
<keyword evidence="9 13" id="KW-0862">Zinc</keyword>
<dbReference type="InterPro" id="IPR002734">
    <property type="entry name" value="RibDG_C"/>
</dbReference>
<feature type="binding site" evidence="15">
    <location>
        <position position="207"/>
    </location>
    <ligand>
        <name>substrate</name>
    </ligand>
</feature>
<evidence type="ECO:0000256" key="9">
    <source>
        <dbReference type="ARBA" id="ARBA00022833"/>
    </source>
</evidence>
<dbReference type="RefSeq" id="WP_157991885.1">
    <property type="nucleotide sequence ID" value="NZ_LR217698.1"/>
</dbReference>
<dbReference type="GO" id="GO:0008270">
    <property type="term" value="F:zinc ion binding"/>
    <property type="evidence" value="ECO:0007669"/>
    <property type="project" value="InterPro"/>
</dbReference>
<evidence type="ECO:0000256" key="16">
    <source>
        <dbReference type="PIRSR" id="PIRSR006769-3"/>
    </source>
</evidence>
<keyword evidence="8 13" id="KW-0378">Hydrolase</keyword>
<evidence type="ECO:0000256" key="5">
    <source>
        <dbReference type="ARBA" id="ARBA00007417"/>
    </source>
</evidence>
<dbReference type="PANTHER" id="PTHR38011">
    <property type="entry name" value="DIHYDROFOLATE REDUCTASE FAMILY PROTEIN (AFU_ORTHOLOGUE AFUA_8G06820)"/>
    <property type="match status" value="1"/>
</dbReference>
<keyword evidence="6 13" id="KW-0686">Riboflavin biosynthesis</keyword>
<dbReference type="SUPFAM" id="SSF53927">
    <property type="entry name" value="Cytidine deaminase-like"/>
    <property type="match status" value="1"/>
</dbReference>
<dbReference type="EC" id="3.5.4.26" evidence="13"/>
<dbReference type="InterPro" id="IPR050765">
    <property type="entry name" value="Riboflavin_Biosynth_HTPR"/>
</dbReference>
<evidence type="ECO:0000256" key="15">
    <source>
        <dbReference type="PIRSR" id="PIRSR006769-2"/>
    </source>
</evidence>
<feature type="active site" description="Proton donor" evidence="14">
    <location>
        <position position="52"/>
    </location>
</feature>
<reference evidence="18 19" key="1">
    <citation type="submission" date="2019-02" db="EMBL/GenBank/DDBJ databases">
        <authorList>
            <person name="Manzano-Marin A."/>
            <person name="Manzano-Marin A."/>
        </authorList>
    </citation>
    <scope>NUCLEOTIDE SEQUENCE [LARGE SCALE GENOMIC DNA]</scope>
    <source>
        <strain evidence="18 19">ErCicurtihirsuta</strain>
    </source>
</reference>
<comment type="catalytic activity">
    <reaction evidence="13">
        <text>5-amino-6-(5-phospho-D-ribitylamino)uracil + NADP(+) = 5-amino-6-(5-phospho-D-ribosylamino)uracil + NADPH + H(+)</text>
        <dbReference type="Rhea" id="RHEA:17845"/>
        <dbReference type="ChEBI" id="CHEBI:15378"/>
        <dbReference type="ChEBI" id="CHEBI:57783"/>
        <dbReference type="ChEBI" id="CHEBI:58349"/>
        <dbReference type="ChEBI" id="CHEBI:58421"/>
        <dbReference type="ChEBI" id="CHEBI:58453"/>
        <dbReference type="EC" id="1.1.1.193"/>
    </reaction>
</comment>
<evidence type="ECO:0000256" key="4">
    <source>
        <dbReference type="ARBA" id="ARBA00005259"/>
    </source>
</evidence>
<dbReference type="UniPathway" id="UPA00275">
    <property type="reaction ID" value="UER00401"/>
</dbReference>
<evidence type="ECO:0000256" key="3">
    <source>
        <dbReference type="ARBA" id="ARBA00004910"/>
    </source>
</evidence>
<dbReference type="InterPro" id="IPR004794">
    <property type="entry name" value="Eubact_RibD"/>
</dbReference>
<feature type="binding site" evidence="16">
    <location>
        <position position="50"/>
    </location>
    <ligand>
        <name>Zn(2+)</name>
        <dbReference type="ChEBI" id="CHEBI:29105"/>
        <note>catalytic</note>
    </ligand>
</feature>
<comment type="similarity">
    <text evidence="5 13">In the C-terminal section; belongs to the HTP reductase family.</text>
</comment>
<keyword evidence="12" id="KW-0511">Multifunctional enzyme</keyword>
<feature type="binding site" evidence="15">
    <location>
        <position position="170"/>
    </location>
    <ligand>
        <name>NADP(+)</name>
        <dbReference type="ChEBI" id="CHEBI:58349"/>
    </ligand>
</feature>
<dbReference type="GO" id="GO:0008703">
    <property type="term" value="F:5-amino-6-(5-phosphoribosylamino)uracil reductase activity"/>
    <property type="evidence" value="ECO:0007669"/>
    <property type="project" value="UniProtKB-EC"/>
</dbReference>
<accession>A0A451CYX4</accession>
<evidence type="ECO:0000259" key="17">
    <source>
        <dbReference type="PROSITE" id="PS51747"/>
    </source>
</evidence>
<feature type="binding site" evidence="15">
    <location>
        <position position="200"/>
    </location>
    <ligand>
        <name>NADP(+)</name>
        <dbReference type="ChEBI" id="CHEBI:58349"/>
    </ligand>
</feature>
<dbReference type="EC" id="1.1.1.193" evidence="13"/>
<keyword evidence="10 13" id="KW-0521">NADP</keyword>
<name>A0A451CYX4_9GAMM</name>
<comment type="function">
    <text evidence="1 13">Converts 2,5-diamino-6-(ribosylamino)-4(3h)-pyrimidinone 5'-phosphate into 5-amino-6-(ribosylamino)-2,4(1h,3h)-pyrimidinedione 5'-phosphate.</text>
</comment>
<dbReference type="CDD" id="cd01284">
    <property type="entry name" value="Riboflavin_deaminase-reductase"/>
    <property type="match status" value="1"/>
</dbReference>
<evidence type="ECO:0000256" key="11">
    <source>
        <dbReference type="ARBA" id="ARBA00023002"/>
    </source>
</evidence>
<dbReference type="InterPro" id="IPR002125">
    <property type="entry name" value="CMP_dCMP_dom"/>
</dbReference>
<dbReference type="GO" id="GO:0050661">
    <property type="term" value="F:NADP binding"/>
    <property type="evidence" value="ECO:0007669"/>
    <property type="project" value="InterPro"/>
</dbReference>
<feature type="binding site" evidence="15">
    <location>
        <position position="299"/>
    </location>
    <ligand>
        <name>substrate</name>
    </ligand>
</feature>
<comment type="catalytic activity">
    <reaction evidence="13">
        <text>2,5-diamino-6-hydroxy-4-(5-phosphoribosylamino)-pyrimidine + H2O + H(+) = 5-amino-6-(5-phospho-D-ribosylamino)uracil + NH4(+)</text>
        <dbReference type="Rhea" id="RHEA:21868"/>
        <dbReference type="ChEBI" id="CHEBI:15377"/>
        <dbReference type="ChEBI" id="CHEBI:15378"/>
        <dbReference type="ChEBI" id="CHEBI:28938"/>
        <dbReference type="ChEBI" id="CHEBI:58453"/>
        <dbReference type="ChEBI" id="CHEBI:58614"/>
        <dbReference type="EC" id="3.5.4.26"/>
    </reaction>
</comment>
<dbReference type="SUPFAM" id="SSF53597">
    <property type="entry name" value="Dihydrofolate reductase-like"/>
    <property type="match status" value="1"/>
</dbReference>
<evidence type="ECO:0000313" key="18">
    <source>
        <dbReference type="EMBL" id="VFP78556.1"/>
    </source>
</evidence>
<feature type="binding site" evidence="15">
    <location>
        <position position="154"/>
    </location>
    <ligand>
        <name>NADP(+)</name>
        <dbReference type="ChEBI" id="CHEBI:58349"/>
    </ligand>
</feature>
<organism evidence="18 19">
    <name type="scientific">Candidatus Erwinia haradaeae</name>
    <dbReference type="NCBI Taxonomy" id="1922217"/>
    <lineage>
        <taxon>Bacteria</taxon>
        <taxon>Pseudomonadati</taxon>
        <taxon>Pseudomonadota</taxon>
        <taxon>Gammaproteobacteria</taxon>
        <taxon>Enterobacterales</taxon>
        <taxon>Erwiniaceae</taxon>
        <taxon>Erwinia</taxon>
    </lineage>
</organism>
<dbReference type="PANTHER" id="PTHR38011:SF7">
    <property type="entry name" value="2,5-DIAMINO-6-RIBOSYLAMINO-4(3H)-PYRIMIDINONE 5'-PHOSPHATE REDUCTASE"/>
    <property type="match status" value="1"/>
</dbReference>
<evidence type="ECO:0000256" key="14">
    <source>
        <dbReference type="PIRSR" id="PIRSR006769-1"/>
    </source>
</evidence>
<dbReference type="NCBIfam" id="TIGR00227">
    <property type="entry name" value="ribD_Cterm"/>
    <property type="match status" value="1"/>
</dbReference>
<dbReference type="PROSITE" id="PS00903">
    <property type="entry name" value="CYT_DCMP_DEAMINASES_1"/>
    <property type="match status" value="1"/>
</dbReference>
<proteinExistence type="inferred from homology"/>
<evidence type="ECO:0000256" key="10">
    <source>
        <dbReference type="ARBA" id="ARBA00022857"/>
    </source>
</evidence>
<evidence type="ECO:0000313" key="19">
    <source>
        <dbReference type="Proteomes" id="UP000294364"/>
    </source>
</evidence>
<dbReference type="InterPro" id="IPR024072">
    <property type="entry name" value="DHFR-like_dom_sf"/>
</dbReference>
<feature type="binding site" evidence="15">
    <location>
        <begin position="301"/>
        <end position="307"/>
    </location>
    <ligand>
        <name>NADP(+)</name>
        <dbReference type="ChEBI" id="CHEBI:58349"/>
    </ligand>
</feature>
<dbReference type="NCBIfam" id="NF008052">
    <property type="entry name" value="PRK10786.1"/>
    <property type="match status" value="1"/>
</dbReference>
<evidence type="ECO:0000256" key="13">
    <source>
        <dbReference type="PIRNR" id="PIRNR006769"/>
    </source>
</evidence>
<feature type="domain" description="CMP/dCMP-type deaminase" evidence="17">
    <location>
        <begin position="1"/>
        <end position="123"/>
    </location>
</feature>
<feature type="binding site" evidence="16">
    <location>
        <position position="75"/>
    </location>
    <ligand>
        <name>Zn(2+)</name>
        <dbReference type="ChEBI" id="CHEBI:29105"/>
        <note>catalytic</note>
    </ligand>
</feature>
<feature type="binding site" evidence="15">
    <location>
        <position position="196"/>
    </location>
    <ligand>
        <name>NADP(+)</name>
        <dbReference type="ChEBI" id="CHEBI:58349"/>
    </ligand>
</feature>
<feature type="binding site" evidence="15">
    <location>
        <position position="204"/>
    </location>
    <ligand>
        <name>substrate</name>
    </ligand>
</feature>
<dbReference type="GO" id="GO:0008835">
    <property type="term" value="F:diaminohydroxyphosphoribosylaminopyrimidine deaminase activity"/>
    <property type="evidence" value="ECO:0007669"/>
    <property type="project" value="UniProtKB-EC"/>
</dbReference>
<keyword evidence="7 13" id="KW-0479">Metal-binding</keyword>
<evidence type="ECO:0000256" key="1">
    <source>
        <dbReference type="ARBA" id="ARBA00002151"/>
    </source>
</evidence>
<sequence length="378" mass="42182">MSDEIYMARALELAYRGRFTTAPNPNVGCVLVRDDSIVGEGYHQYRGGLHAEAHALLMAGEKARGATAYITLEPCTYYGCTPSCCDALILSGIIRVVVSMKDPNPRVSGKGIHRLQQAGLHVSEGLMALEAEKINCGFLKRMRKGLPWIQLKLGASLDGKTAIANGESQWITSKESRSDVQNLRAQSSAILTTSSTVIMDNPELTVRYKELDSSALELYPVERFRQPIRVIIDNKNRITPQYRIIDQPGETWLVRTKYNQLDWPNNVKKLDVKYDENHLNLYSMFLELGYKEINVILVESGAKFAGALLNAQLVDELIVYLAPKLIGDTGRSLCEIPPLKRLKDSLAFNFNHICRIGPDIKLILTPHIVVPNITSVDE</sequence>
<keyword evidence="11 13" id="KW-0560">Oxidoreductase</keyword>
<evidence type="ECO:0000256" key="2">
    <source>
        <dbReference type="ARBA" id="ARBA00004882"/>
    </source>
</evidence>
<dbReference type="InterPro" id="IPR016192">
    <property type="entry name" value="APOBEC/CMP_deaminase_Zn-bd"/>
</dbReference>
<comment type="pathway">
    <text evidence="2 13">Cofactor biosynthesis; riboflavin biosynthesis; 5-amino-6-(D-ribitylamino)uracil from GTP: step 2/4.</text>
</comment>
<dbReference type="Gene3D" id="3.40.140.10">
    <property type="entry name" value="Cytidine Deaminase, domain 2"/>
    <property type="match status" value="1"/>
</dbReference>
<dbReference type="Proteomes" id="UP000294364">
    <property type="component" value="Chromosome"/>
</dbReference>
<feature type="binding site" evidence="16">
    <location>
        <position position="84"/>
    </location>
    <ligand>
        <name>Zn(2+)</name>
        <dbReference type="ChEBI" id="CHEBI:29105"/>
        <note>catalytic</note>
    </ligand>
</feature>
<feature type="binding site" evidence="15">
    <location>
        <position position="168"/>
    </location>
    <ligand>
        <name>substrate</name>
    </ligand>
</feature>
<dbReference type="Gene3D" id="3.40.430.10">
    <property type="entry name" value="Dihydrofolate Reductase, subunit A"/>
    <property type="match status" value="1"/>
</dbReference>
<dbReference type="PROSITE" id="PS51747">
    <property type="entry name" value="CYT_DCMP_DEAMINASES_2"/>
    <property type="match status" value="1"/>
</dbReference>
<feature type="binding site" evidence="15">
    <location>
        <position position="184"/>
    </location>
    <ligand>
        <name>substrate</name>
    </ligand>
</feature>
<dbReference type="AlphaFoldDB" id="A0A451CYX4"/>
<evidence type="ECO:0000256" key="12">
    <source>
        <dbReference type="ARBA" id="ARBA00023268"/>
    </source>
</evidence>
<dbReference type="InterPro" id="IPR011549">
    <property type="entry name" value="RibD_C"/>
</dbReference>
<dbReference type="NCBIfam" id="TIGR00326">
    <property type="entry name" value="eubact_ribD"/>
    <property type="match status" value="1"/>
</dbReference>
<dbReference type="InterPro" id="IPR016193">
    <property type="entry name" value="Cytidine_deaminase-like"/>
</dbReference>
<dbReference type="Pfam" id="PF00383">
    <property type="entry name" value="dCMP_cyt_deam_1"/>
    <property type="match status" value="1"/>
</dbReference>
<dbReference type="OrthoDB" id="9800865at2"/>
<dbReference type="GO" id="GO:0009231">
    <property type="term" value="P:riboflavin biosynthetic process"/>
    <property type="evidence" value="ECO:0007669"/>
    <property type="project" value="UniProtKB-UniPathway"/>
</dbReference>
<comment type="cofactor">
    <cofactor evidence="13 16">
        <name>Zn(2+)</name>
        <dbReference type="ChEBI" id="CHEBI:29105"/>
    </cofactor>
    <text evidence="13 16">Binds 1 zinc ion.</text>
</comment>
<evidence type="ECO:0000256" key="8">
    <source>
        <dbReference type="ARBA" id="ARBA00022801"/>
    </source>
</evidence>
<dbReference type="FunFam" id="3.40.140.10:FF:000025">
    <property type="entry name" value="Riboflavin biosynthesis protein RibD"/>
    <property type="match status" value="1"/>
</dbReference>
<comment type="pathway">
    <text evidence="3 13">Cofactor biosynthesis; riboflavin biosynthesis; 5-amino-6-(D-ribitylamino)uracil from GTP: step 3/4.</text>
</comment>
<evidence type="ECO:0000256" key="7">
    <source>
        <dbReference type="ARBA" id="ARBA00022723"/>
    </source>
</evidence>
<dbReference type="Pfam" id="PF01872">
    <property type="entry name" value="RibD_C"/>
    <property type="match status" value="1"/>
</dbReference>
<comment type="similarity">
    <text evidence="4 13">In the N-terminal section; belongs to the cytidine and deoxycytidylate deaminase family.</text>
</comment>
<protein>
    <recommendedName>
        <fullName evidence="13">Riboflavin biosynthesis protein RibD</fullName>
    </recommendedName>
    <domain>
        <recommendedName>
            <fullName evidence="13">Diaminohydroxyphosphoribosylaminopyrimidine deaminase</fullName>
            <shortName evidence="13">DRAP deaminase</shortName>
            <ecNumber evidence="13">3.5.4.26</ecNumber>
        </recommendedName>
        <alternativeName>
            <fullName evidence="13">Riboflavin-specific deaminase</fullName>
        </alternativeName>
    </domain>
    <domain>
        <recommendedName>
            <fullName evidence="13">5-amino-6-(5-phosphoribosylamino)uracil reductase</fullName>
            <ecNumber evidence="13">1.1.1.193</ecNumber>
        </recommendedName>
        <alternativeName>
            <fullName evidence="13">HTP reductase</fullName>
        </alternativeName>
    </domain>
</protein>
<evidence type="ECO:0000256" key="6">
    <source>
        <dbReference type="ARBA" id="ARBA00022619"/>
    </source>
</evidence>
<gene>
    <name evidence="18" type="primary">ribD</name>
    <name evidence="18" type="ORF">ERCICURT3053_182</name>
</gene>